<gene>
    <name evidence="1" type="ORF">DVH02_11600</name>
</gene>
<organism evidence="1 2">
    <name type="scientific">Streptomyces corynorhini</name>
    <dbReference type="NCBI Taxonomy" id="2282652"/>
    <lineage>
        <taxon>Bacteria</taxon>
        <taxon>Bacillati</taxon>
        <taxon>Actinomycetota</taxon>
        <taxon>Actinomycetes</taxon>
        <taxon>Kitasatosporales</taxon>
        <taxon>Streptomycetaceae</taxon>
        <taxon>Streptomyces</taxon>
    </lineage>
</organism>
<evidence type="ECO:0000313" key="1">
    <source>
        <dbReference type="EMBL" id="RDG37961.1"/>
    </source>
</evidence>
<dbReference type="RefSeq" id="WP_114623701.1">
    <property type="nucleotide sequence ID" value="NZ_QQNA01000080.1"/>
</dbReference>
<protein>
    <recommendedName>
        <fullName evidence="3">DUF3168 domain-containing protein</fullName>
    </recommendedName>
</protein>
<dbReference type="OrthoDB" id="4221968at2"/>
<dbReference type="InterPro" id="IPR057003">
    <property type="entry name" value="Phage_tail_terminator_2"/>
</dbReference>
<evidence type="ECO:0008006" key="3">
    <source>
        <dbReference type="Google" id="ProtNLM"/>
    </source>
</evidence>
<keyword evidence="2" id="KW-1185">Reference proteome</keyword>
<dbReference type="Pfam" id="PF23841">
    <property type="entry name" value="Phage_tail_terminator_2"/>
    <property type="match status" value="1"/>
</dbReference>
<dbReference type="EMBL" id="QQNA01000080">
    <property type="protein sequence ID" value="RDG37961.1"/>
    <property type="molecule type" value="Genomic_DNA"/>
</dbReference>
<comment type="caution">
    <text evidence="1">The sequence shown here is derived from an EMBL/GenBank/DDBJ whole genome shotgun (WGS) entry which is preliminary data.</text>
</comment>
<dbReference type="Proteomes" id="UP000253741">
    <property type="component" value="Unassembled WGS sequence"/>
</dbReference>
<proteinExistence type="predicted"/>
<dbReference type="AlphaFoldDB" id="A0A370B8L1"/>
<sequence length="129" mass="13778">MGDLAPYPDLEYLLVQALAVPALPAAVTVYPPDLEQRLPMVRVVRLGGADDGRTDAARIEIETAAATRAQAWEIARSVQQLLLSGPLLVPGAGLIDRAVTEDGPHGVLHDNPAVRCVAATYRVSARRFT</sequence>
<reference evidence="1 2" key="1">
    <citation type="submission" date="2018-07" db="EMBL/GenBank/DDBJ databases">
        <title>Streptomyces species from bats.</title>
        <authorList>
            <person name="Dunlap C."/>
        </authorList>
    </citation>
    <scope>NUCLEOTIDE SEQUENCE [LARGE SCALE GENOMIC DNA]</scope>
    <source>
        <strain evidence="1 2">AC230</strain>
    </source>
</reference>
<accession>A0A370B8L1</accession>
<evidence type="ECO:0000313" key="2">
    <source>
        <dbReference type="Proteomes" id="UP000253741"/>
    </source>
</evidence>
<name>A0A370B8L1_9ACTN</name>